<dbReference type="EMBL" id="LFYT02000009">
    <property type="protein sequence ID" value="PVE42909.1"/>
    <property type="molecule type" value="Genomic_DNA"/>
</dbReference>
<proteinExistence type="predicted"/>
<feature type="compositionally biased region" description="Basic and acidic residues" evidence="1">
    <location>
        <begin position="97"/>
        <end position="107"/>
    </location>
</feature>
<sequence>MDTINPFRLAETAVFSRWLGGLKDHRAKAAIVFRLRQVAAGHWGDVKSVGGGVSELRWHIGPGYRVYFTRRGQQIVLLLAGGDKSSQTQDIAKAQKLAKEHPNEQNH</sequence>
<evidence type="ECO:0000313" key="2">
    <source>
        <dbReference type="EMBL" id="PVE42909.1"/>
    </source>
</evidence>
<gene>
    <name evidence="2" type="ORF">H663_009160</name>
</gene>
<dbReference type="AlphaFoldDB" id="A0A2T7UDZ2"/>
<name>A0A2T7UDZ2_9BURK</name>
<feature type="region of interest" description="Disordered" evidence="1">
    <location>
        <begin position="83"/>
        <end position="107"/>
    </location>
</feature>
<evidence type="ECO:0008006" key="4">
    <source>
        <dbReference type="Google" id="ProtNLM"/>
    </source>
</evidence>
<dbReference type="InterPro" id="IPR009241">
    <property type="entry name" value="HigB-like"/>
</dbReference>
<dbReference type="PANTHER" id="PTHR41791:SF1">
    <property type="entry name" value="SSL7039 PROTEIN"/>
    <property type="match status" value="1"/>
</dbReference>
<dbReference type="OrthoDB" id="9800258at2"/>
<keyword evidence="3" id="KW-1185">Reference proteome</keyword>
<dbReference type="RefSeq" id="WP_053168907.1">
    <property type="nucleotide sequence ID" value="NZ_LFYT02000009.1"/>
</dbReference>
<dbReference type="InterPro" id="IPR014056">
    <property type="entry name" value="TypeIITA-like_toxin_pred"/>
</dbReference>
<reference evidence="2" key="1">
    <citation type="submission" date="2017-04" db="EMBL/GenBank/DDBJ databases">
        <title>Unexpected and diverse lifestyles within the genus Limnohabitans.</title>
        <authorList>
            <person name="Kasalicky V."/>
            <person name="Mehrshad M."/>
            <person name="Andrei S.-A."/>
            <person name="Salcher M."/>
            <person name="Kratochvilova H."/>
            <person name="Simek K."/>
            <person name="Ghai R."/>
        </authorList>
    </citation>
    <scope>NUCLEOTIDE SEQUENCE [LARGE SCALE GENOMIC DNA]</scope>
    <source>
        <strain evidence="2">II-D5</strain>
    </source>
</reference>
<dbReference type="NCBIfam" id="TIGR02683">
    <property type="entry name" value="upstrm_HI1419"/>
    <property type="match status" value="1"/>
</dbReference>
<dbReference type="PANTHER" id="PTHR41791">
    <property type="entry name" value="SSL7039 PROTEIN"/>
    <property type="match status" value="1"/>
</dbReference>
<dbReference type="Proteomes" id="UP000037507">
    <property type="component" value="Unassembled WGS sequence"/>
</dbReference>
<dbReference type="Pfam" id="PF05973">
    <property type="entry name" value="Gp49"/>
    <property type="match status" value="1"/>
</dbReference>
<accession>A0A2T7UDZ2</accession>
<dbReference type="PIRSF" id="PIRSF028744">
    <property type="entry name" value="Addict_mod_HI1419"/>
    <property type="match status" value="1"/>
</dbReference>
<comment type="caution">
    <text evidence="2">The sequence shown here is derived from an EMBL/GenBank/DDBJ whole genome shotgun (WGS) entry which is preliminary data.</text>
</comment>
<organism evidence="2 3">
    <name type="scientific">Limnohabitans planktonicus II-D5</name>
    <dbReference type="NCBI Taxonomy" id="1293045"/>
    <lineage>
        <taxon>Bacteria</taxon>
        <taxon>Pseudomonadati</taxon>
        <taxon>Pseudomonadota</taxon>
        <taxon>Betaproteobacteria</taxon>
        <taxon>Burkholderiales</taxon>
        <taxon>Comamonadaceae</taxon>
        <taxon>Limnohabitans</taxon>
    </lineage>
</organism>
<evidence type="ECO:0000256" key="1">
    <source>
        <dbReference type="SAM" id="MobiDB-lite"/>
    </source>
</evidence>
<dbReference type="STRING" id="1293045.H663_00975"/>
<protein>
    <recommendedName>
        <fullName evidence="4">Addiction module antitoxin RelB</fullName>
    </recommendedName>
</protein>
<evidence type="ECO:0000313" key="3">
    <source>
        <dbReference type="Proteomes" id="UP000037507"/>
    </source>
</evidence>